<accession>A0A850GVF0</accession>
<dbReference type="AlphaFoldDB" id="A0A850GVF0"/>
<comment type="caution">
    <text evidence="1">The sequence shown here is derived from an EMBL/GenBank/DDBJ whole genome shotgun (WGS) entry which is preliminary data.</text>
</comment>
<evidence type="ECO:0008006" key="3">
    <source>
        <dbReference type="Google" id="ProtNLM"/>
    </source>
</evidence>
<reference evidence="1 2" key="1">
    <citation type="submission" date="2020-06" db="EMBL/GenBank/DDBJ databases">
        <title>Altererythrobacter sp. HHU K3-1.</title>
        <authorList>
            <person name="Zhang D."/>
            <person name="Xue H."/>
        </authorList>
    </citation>
    <scope>NUCLEOTIDE SEQUENCE [LARGE SCALE GENOMIC DNA]</scope>
    <source>
        <strain evidence="1 2">HHU K3-1</strain>
    </source>
</reference>
<protein>
    <recommendedName>
        <fullName evidence="3">DUF3168 domain-containing protein</fullName>
    </recommendedName>
</protein>
<proteinExistence type="predicted"/>
<dbReference type="Proteomes" id="UP000561438">
    <property type="component" value="Unassembled WGS sequence"/>
</dbReference>
<dbReference type="EMBL" id="JABWGV010000001">
    <property type="protein sequence ID" value="NVD43484.1"/>
    <property type="molecule type" value="Genomic_DNA"/>
</dbReference>
<dbReference type="InterPro" id="IPR021508">
    <property type="entry name" value="Gp17-like"/>
</dbReference>
<gene>
    <name evidence="1" type="ORF">HUV48_00445</name>
</gene>
<dbReference type="RefSeq" id="WP_176265816.1">
    <property type="nucleotide sequence ID" value="NZ_JABWGV010000001.1"/>
</dbReference>
<keyword evidence="2" id="KW-1185">Reference proteome</keyword>
<sequence length="133" mass="14089">MSGVDIIGALLLADTAVTDFVPPSMIKAGRLPDGVSSRSLVVRSISLVERVTLKREALVRVRERVSVTIRAANYDDQKALTKLVRDACAGRTGTIANFDAVSVIAAGTGPDVNGPADTFEKAQDFMVGFNEPV</sequence>
<evidence type="ECO:0000313" key="1">
    <source>
        <dbReference type="EMBL" id="NVD43484.1"/>
    </source>
</evidence>
<evidence type="ECO:0000313" key="2">
    <source>
        <dbReference type="Proteomes" id="UP000561438"/>
    </source>
</evidence>
<organism evidence="1 2">
    <name type="scientific">Qipengyuania atrilutea</name>
    <dbReference type="NCBI Taxonomy" id="2744473"/>
    <lineage>
        <taxon>Bacteria</taxon>
        <taxon>Pseudomonadati</taxon>
        <taxon>Pseudomonadota</taxon>
        <taxon>Alphaproteobacteria</taxon>
        <taxon>Sphingomonadales</taxon>
        <taxon>Erythrobacteraceae</taxon>
        <taxon>Qipengyuania</taxon>
    </lineage>
</organism>
<dbReference type="Pfam" id="PF11367">
    <property type="entry name" value="Tail_completion_gp17"/>
    <property type="match status" value="1"/>
</dbReference>
<name>A0A850GVF0_9SPHN</name>